<organism evidence="1 2">
    <name type="scientific">Cohnella silvisoli</name>
    <dbReference type="NCBI Taxonomy" id="2873699"/>
    <lineage>
        <taxon>Bacteria</taxon>
        <taxon>Bacillati</taxon>
        <taxon>Bacillota</taxon>
        <taxon>Bacilli</taxon>
        <taxon>Bacillales</taxon>
        <taxon>Paenibacillaceae</taxon>
        <taxon>Cohnella</taxon>
    </lineage>
</organism>
<evidence type="ECO:0000313" key="2">
    <source>
        <dbReference type="Proteomes" id="UP001493487"/>
    </source>
</evidence>
<comment type="caution">
    <text evidence="1">The sequence shown here is derived from an EMBL/GenBank/DDBJ whole genome shotgun (WGS) entry which is preliminary data.</text>
</comment>
<dbReference type="EMBL" id="JASKHM010000016">
    <property type="protein sequence ID" value="MEQ4485625.1"/>
    <property type="molecule type" value="Genomic_DNA"/>
</dbReference>
<proteinExistence type="predicted"/>
<dbReference type="RefSeq" id="WP_232188085.1">
    <property type="nucleotide sequence ID" value="NZ_JAIOAP010000015.1"/>
</dbReference>
<protein>
    <submittedName>
        <fullName evidence="1">Uncharacterized protein</fullName>
    </submittedName>
</protein>
<evidence type="ECO:0000313" key="1">
    <source>
        <dbReference type="EMBL" id="MEQ4485625.1"/>
    </source>
</evidence>
<name>A0ABV1KZU1_9BACL</name>
<keyword evidence="2" id="KW-1185">Reference proteome</keyword>
<accession>A0ABV1KZU1</accession>
<reference evidence="1 2" key="1">
    <citation type="journal article" date="2023" name="Genome Announc.">
        <title>Pan-Genome Analyses of the Genus Cohnella and Proposal of the Novel Species Cohnella silvisoli sp. nov., Isolated from Forest Soil.</title>
        <authorList>
            <person name="Wang C."/>
            <person name="Mao L."/>
            <person name="Bao G."/>
            <person name="Zhu H."/>
        </authorList>
    </citation>
    <scope>NUCLEOTIDE SEQUENCE [LARGE SCALE GENOMIC DNA]</scope>
    <source>
        <strain evidence="1 2">NL03-T5-1</strain>
    </source>
</reference>
<sequence length="58" mass="6687">MPLLKISDSISYSEGNEPPDYWVEQLAKDIVMGLDSNELKELIQSLEIIYTSIVRTYH</sequence>
<gene>
    <name evidence="1" type="ORF">QJS35_24875</name>
</gene>
<dbReference type="Proteomes" id="UP001493487">
    <property type="component" value="Unassembled WGS sequence"/>
</dbReference>